<organism evidence="10 11">
    <name type="scientific">Sphingorhabdus buctiana</name>
    <dbReference type="NCBI Taxonomy" id="1508805"/>
    <lineage>
        <taxon>Bacteria</taxon>
        <taxon>Pseudomonadati</taxon>
        <taxon>Pseudomonadota</taxon>
        <taxon>Alphaproteobacteria</taxon>
        <taxon>Sphingomonadales</taxon>
        <taxon>Sphingomonadaceae</taxon>
        <taxon>Sphingorhabdus</taxon>
    </lineage>
</organism>
<evidence type="ECO:0000256" key="1">
    <source>
        <dbReference type="ARBA" id="ARBA00000012"/>
    </source>
</evidence>
<dbReference type="PROSITE" id="PS00793">
    <property type="entry name" value="DHPS_2"/>
    <property type="match status" value="1"/>
</dbReference>
<dbReference type="InterPro" id="IPR006390">
    <property type="entry name" value="DHP_synth_dom"/>
</dbReference>
<dbReference type="EC" id="2.5.1.15" evidence="4"/>
<dbReference type="InterPro" id="IPR011005">
    <property type="entry name" value="Dihydropteroate_synth-like_sf"/>
</dbReference>
<evidence type="ECO:0000259" key="9">
    <source>
        <dbReference type="PROSITE" id="PS50972"/>
    </source>
</evidence>
<keyword evidence="5 10" id="KW-0808">Transferase</keyword>
<gene>
    <name evidence="10" type="primary">folP</name>
    <name evidence="10" type="ORF">ACFSAG_02260</name>
</gene>
<dbReference type="InterPro" id="IPR045031">
    <property type="entry name" value="DHP_synth-like"/>
</dbReference>
<dbReference type="Gene3D" id="3.20.20.20">
    <property type="entry name" value="Dihydropteroate synthase-like"/>
    <property type="match status" value="1"/>
</dbReference>
<dbReference type="PANTHER" id="PTHR20941">
    <property type="entry name" value="FOLATE SYNTHESIS PROTEINS"/>
    <property type="match status" value="1"/>
</dbReference>
<keyword evidence="8" id="KW-0289">Folate biosynthesis</keyword>
<proteinExistence type="predicted"/>
<comment type="caution">
    <text evidence="10">The sequence shown here is derived from an EMBL/GenBank/DDBJ whole genome shotgun (WGS) entry which is preliminary data.</text>
</comment>
<dbReference type="SUPFAM" id="SSF51717">
    <property type="entry name" value="Dihydropteroate synthetase-like"/>
    <property type="match status" value="1"/>
</dbReference>
<protein>
    <recommendedName>
        <fullName evidence="4">dihydropteroate synthase</fullName>
        <ecNumber evidence="4">2.5.1.15</ecNumber>
    </recommendedName>
</protein>
<accession>A0ABW4MAD1</accession>
<dbReference type="NCBIfam" id="TIGR01496">
    <property type="entry name" value="DHPS"/>
    <property type="match status" value="1"/>
</dbReference>
<keyword evidence="6" id="KW-0479">Metal-binding</keyword>
<evidence type="ECO:0000256" key="4">
    <source>
        <dbReference type="ARBA" id="ARBA00012458"/>
    </source>
</evidence>
<evidence type="ECO:0000256" key="2">
    <source>
        <dbReference type="ARBA" id="ARBA00001946"/>
    </source>
</evidence>
<feature type="domain" description="Pterin-binding" evidence="9">
    <location>
        <begin position="97"/>
        <end position="350"/>
    </location>
</feature>
<comment type="pathway">
    <text evidence="3">Cofactor biosynthesis; tetrahydrofolate biosynthesis; 7,8-dihydrofolate from 2-amino-4-hydroxy-6-hydroxymethyl-7,8-dihydropteridine diphosphate and 4-aminobenzoate: step 1/2.</text>
</comment>
<dbReference type="PROSITE" id="PS50972">
    <property type="entry name" value="PTERIN_BINDING"/>
    <property type="match status" value="1"/>
</dbReference>
<dbReference type="Proteomes" id="UP001597215">
    <property type="component" value="Unassembled WGS sequence"/>
</dbReference>
<dbReference type="CDD" id="cd00739">
    <property type="entry name" value="DHPS"/>
    <property type="match status" value="1"/>
</dbReference>
<dbReference type="InterPro" id="IPR000489">
    <property type="entry name" value="Pterin-binding_dom"/>
</dbReference>
<keyword evidence="7" id="KW-0460">Magnesium</keyword>
<evidence type="ECO:0000256" key="3">
    <source>
        <dbReference type="ARBA" id="ARBA00004763"/>
    </source>
</evidence>
<dbReference type="RefSeq" id="WP_381511021.1">
    <property type="nucleotide sequence ID" value="NZ_JBHUEL010000002.1"/>
</dbReference>
<evidence type="ECO:0000256" key="5">
    <source>
        <dbReference type="ARBA" id="ARBA00022679"/>
    </source>
</evidence>
<keyword evidence="11" id="KW-1185">Reference proteome</keyword>
<evidence type="ECO:0000256" key="8">
    <source>
        <dbReference type="ARBA" id="ARBA00022909"/>
    </source>
</evidence>
<name>A0ABW4MAD1_9SPHN</name>
<evidence type="ECO:0000313" key="11">
    <source>
        <dbReference type="Proteomes" id="UP001597215"/>
    </source>
</evidence>
<comment type="cofactor">
    <cofactor evidence="2">
        <name>Mg(2+)</name>
        <dbReference type="ChEBI" id="CHEBI:18420"/>
    </cofactor>
</comment>
<dbReference type="PROSITE" id="PS00792">
    <property type="entry name" value="DHPS_1"/>
    <property type="match status" value="1"/>
</dbReference>
<reference evidence="11" key="1">
    <citation type="journal article" date="2019" name="Int. J. Syst. Evol. Microbiol.">
        <title>The Global Catalogue of Microorganisms (GCM) 10K type strain sequencing project: providing services to taxonomists for standard genome sequencing and annotation.</title>
        <authorList>
            <consortium name="The Broad Institute Genomics Platform"/>
            <consortium name="The Broad Institute Genome Sequencing Center for Infectious Disease"/>
            <person name="Wu L."/>
            <person name="Ma J."/>
        </authorList>
    </citation>
    <scope>NUCLEOTIDE SEQUENCE [LARGE SCALE GENOMIC DNA]</scope>
    <source>
        <strain evidence="11">CGMCC 1.12449</strain>
    </source>
</reference>
<comment type="catalytic activity">
    <reaction evidence="1">
        <text>(7,8-dihydropterin-6-yl)methyl diphosphate + 4-aminobenzoate = 7,8-dihydropteroate + diphosphate</text>
        <dbReference type="Rhea" id="RHEA:19949"/>
        <dbReference type="ChEBI" id="CHEBI:17836"/>
        <dbReference type="ChEBI" id="CHEBI:17839"/>
        <dbReference type="ChEBI" id="CHEBI:33019"/>
        <dbReference type="ChEBI" id="CHEBI:72950"/>
        <dbReference type="EC" id="2.5.1.15"/>
    </reaction>
</comment>
<dbReference type="Pfam" id="PF00809">
    <property type="entry name" value="Pterin_bind"/>
    <property type="match status" value="1"/>
</dbReference>
<evidence type="ECO:0000313" key="10">
    <source>
        <dbReference type="EMBL" id="MFD1765666.1"/>
    </source>
</evidence>
<dbReference type="EMBL" id="JBHUEL010000002">
    <property type="protein sequence ID" value="MFD1765666.1"/>
    <property type="molecule type" value="Genomic_DNA"/>
</dbReference>
<dbReference type="PANTHER" id="PTHR20941:SF1">
    <property type="entry name" value="FOLIC ACID SYNTHESIS PROTEIN FOL1"/>
    <property type="match status" value="1"/>
</dbReference>
<dbReference type="GO" id="GO:0004156">
    <property type="term" value="F:dihydropteroate synthase activity"/>
    <property type="evidence" value="ECO:0007669"/>
    <property type="project" value="UniProtKB-EC"/>
</dbReference>
<sequence length="363" mass="38678">MRQIYLRPCAFIETPVGFDGQAARLAGTMVYFSALEVIQTEGGKRHSKALVALSELETHLSDLPQELGDKARQQFAHITASRPAIKMGARTIQLDQPRVMGILNCTPDSFSDGGTHGDVEAQALAGGEMAAAGASIIDVGGESTRPGAPLIWEGDEIKRVQPVIERLANAGHALSIDTRKAAVMEASLQAGASMINDISALLYDDRALAVAKASDCPIVLMHAPSQSSDPHKNDGYHDVLFDVYDWLEERVDALVAAGIARQRLLIDPGLGFGKSLSDNLVLVNNLSLFHGIGCPILFGASRKRMIGALSNEAPADARLGGSIFLAMKAVEQGAHIVRVHDVPETVQAIHVWRGLRDSALTAG</sequence>
<evidence type="ECO:0000256" key="6">
    <source>
        <dbReference type="ARBA" id="ARBA00022723"/>
    </source>
</evidence>
<evidence type="ECO:0000256" key="7">
    <source>
        <dbReference type="ARBA" id="ARBA00022842"/>
    </source>
</evidence>